<dbReference type="GO" id="GO:0004558">
    <property type="term" value="F:alpha-1,4-glucosidase activity"/>
    <property type="evidence" value="ECO:0007669"/>
    <property type="project" value="UniProtKB-EC"/>
</dbReference>
<gene>
    <name evidence="13" type="ORF">TWF696_002461</name>
</gene>
<keyword evidence="6 8" id="KW-0326">Glycosidase</keyword>
<dbReference type="AlphaFoldDB" id="A0AAV9U4J7"/>
<evidence type="ECO:0000256" key="2">
    <source>
        <dbReference type="ARBA" id="ARBA00007806"/>
    </source>
</evidence>
<evidence type="ECO:0000256" key="4">
    <source>
        <dbReference type="ARBA" id="ARBA00022801"/>
    </source>
</evidence>
<dbReference type="InterPro" id="IPR013780">
    <property type="entry name" value="Glyco_hydro_b"/>
</dbReference>
<feature type="domain" description="Glycoside hydrolase family 31 N-terminal" evidence="11">
    <location>
        <begin position="165"/>
        <end position="238"/>
    </location>
</feature>
<dbReference type="InterPro" id="IPR030458">
    <property type="entry name" value="Glyco_hydro_31_AS"/>
</dbReference>
<feature type="domain" description="Glycosyl hydrolase family 31 C-terminal" evidence="12">
    <location>
        <begin position="724"/>
        <end position="817"/>
    </location>
</feature>
<dbReference type="InterPro" id="IPR000322">
    <property type="entry name" value="Glyco_hydro_31_TIM"/>
</dbReference>
<organism evidence="13 14">
    <name type="scientific">Orbilia brochopaga</name>
    <dbReference type="NCBI Taxonomy" id="3140254"/>
    <lineage>
        <taxon>Eukaryota</taxon>
        <taxon>Fungi</taxon>
        <taxon>Dikarya</taxon>
        <taxon>Ascomycota</taxon>
        <taxon>Pezizomycotina</taxon>
        <taxon>Orbiliomycetes</taxon>
        <taxon>Orbiliales</taxon>
        <taxon>Orbiliaceae</taxon>
        <taxon>Orbilia</taxon>
    </lineage>
</organism>
<evidence type="ECO:0000256" key="8">
    <source>
        <dbReference type="RuleBase" id="RU361185"/>
    </source>
</evidence>
<proteinExistence type="inferred from homology"/>
<dbReference type="PANTHER" id="PTHR22762">
    <property type="entry name" value="ALPHA-GLUCOSIDASE"/>
    <property type="match status" value="1"/>
</dbReference>
<evidence type="ECO:0000259" key="10">
    <source>
        <dbReference type="Pfam" id="PF01055"/>
    </source>
</evidence>
<dbReference type="GO" id="GO:0005975">
    <property type="term" value="P:carbohydrate metabolic process"/>
    <property type="evidence" value="ECO:0007669"/>
    <property type="project" value="InterPro"/>
</dbReference>
<comment type="caution">
    <text evidence="13">The sequence shown here is derived from an EMBL/GenBank/DDBJ whole genome shotgun (WGS) entry which is preliminary data.</text>
</comment>
<dbReference type="Pfam" id="PF13802">
    <property type="entry name" value="Gal_mutarotas_2"/>
    <property type="match status" value="1"/>
</dbReference>
<reference evidence="13 14" key="1">
    <citation type="submission" date="2019-10" db="EMBL/GenBank/DDBJ databases">
        <authorList>
            <person name="Palmer J.M."/>
        </authorList>
    </citation>
    <scope>NUCLEOTIDE SEQUENCE [LARGE SCALE GENOMIC DNA]</scope>
    <source>
        <strain evidence="13 14">TWF696</strain>
    </source>
</reference>
<comment type="similarity">
    <text evidence="2 8">Belongs to the glycosyl hydrolase 31 family.</text>
</comment>
<evidence type="ECO:0000256" key="5">
    <source>
        <dbReference type="ARBA" id="ARBA00023180"/>
    </source>
</evidence>
<dbReference type="InterPro" id="IPR017853">
    <property type="entry name" value="GH"/>
</dbReference>
<dbReference type="EC" id="3.2.1.20" evidence="3"/>
<dbReference type="PANTHER" id="PTHR22762:SF133">
    <property type="entry name" value="P-TYPE DOMAIN-CONTAINING PROTEIN"/>
    <property type="match status" value="1"/>
</dbReference>
<dbReference type="InterPro" id="IPR011013">
    <property type="entry name" value="Gal_mutarotase_sf_dom"/>
</dbReference>
<evidence type="ECO:0000256" key="1">
    <source>
        <dbReference type="ARBA" id="ARBA00001657"/>
    </source>
</evidence>
<dbReference type="Pfam" id="PF01055">
    <property type="entry name" value="Glyco_hydro_31_2nd"/>
    <property type="match status" value="1"/>
</dbReference>
<evidence type="ECO:0000256" key="3">
    <source>
        <dbReference type="ARBA" id="ARBA00012741"/>
    </source>
</evidence>
<feature type="domain" description="Glycoside hydrolase family 31 TIM barrel" evidence="10">
    <location>
        <begin position="283"/>
        <end position="714"/>
    </location>
</feature>
<dbReference type="Pfam" id="PF21365">
    <property type="entry name" value="Glyco_hydro_31_3rd"/>
    <property type="match status" value="1"/>
</dbReference>
<dbReference type="SUPFAM" id="SSF74650">
    <property type="entry name" value="Galactose mutarotase-like"/>
    <property type="match status" value="1"/>
</dbReference>
<evidence type="ECO:0000256" key="7">
    <source>
        <dbReference type="ARBA" id="ARBA00041343"/>
    </source>
</evidence>
<dbReference type="Gene3D" id="2.60.40.1760">
    <property type="entry name" value="glycosyl hydrolase (family 31)"/>
    <property type="match status" value="1"/>
</dbReference>
<evidence type="ECO:0000259" key="12">
    <source>
        <dbReference type="Pfam" id="PF21365"/>
    </source>
</evidence>
<dbReference type="InterPro" id="IPR025887">
    <property type="entry name" value="Glyco_hydro_31_N_dom"/>
</dbReference>
<name>A0AAV9U4J7_9PEZI</name>
<keyword evidence="14" id="KW-1185">Reference proteome</keyword>
<keyword evidence="5" id="KW-0325">Glycoprotein</keyword>
<dbReference type="CDD" id="cd14752">
    <property type="entry name" value="GH31_N"/>
    <property type="match status" value="1"/>
</dbReference>
<dbReference type="SUPFAM" id="SSF51011">
    <property type="entry name" value="Glycosyl hydrolase domain"/>
    <property type="match status" value="1"/>
</dbReference>
<evidence type="ECO:0000313" key="14">
    <source>
        <dbReference type="Proteomes" id="UP001375240"/>
    </source>
</evidence>
<keyword evidence="4 8" id="KW-0378">Hydrolase</keyword>
<accession>A0AAV9U4J7</accession>
<evidence type="ECO:0000256" key="9">
    <source>
        <dbReference type="SAM" id="MobiDB-lite"/>
    </source>
</evidence>
<feature type="compositionally biased region" description="Basic and acidic residues" evidence="9">
    <location>
        <begin position="485"/>
        <end position="498"/>
    </location>
</feature>
<dbReference type="GO" id="GO:0030246">
    <property type="term" value="F:carbohydrate binding"/>
    <property type="evidence" value="ECO:0007669"/>
    <property type="project" value="InterPro"/>
</dbReference>
<dbReference type="Proteomes" id="UP001375240">
    <property type="component" value="Unassembled WGS sequence"/>
</dbReference>
<feature type="compositionally biased region" description="Basic and acidic residues" evidence="9">
    <location>
        <begin position="510"/>
        <end position="528"/>
    </location>
</feature>
<protein>
    <recommendedName>
        <fullName evidence="3">alpha-glucosidase</fullName>
        <ecNumber evidence="3">3.2.1.20</ecNumber>
    </recommendedName>
    <alternativeName>
        <fullName evidence="7">Maltase</fullName>
    </alternativeName>
</protein>
<dbReference type="PROSITE" id="PS00129">
    <property type="entry name" value="GLYCOSYL_HYDROL_F31_1"/>
    <property type="match status" value="1"/>
</dbReference>
<dbReference type="Gene3D" id="3.20.20.80">
    <property type="entry name" value="Glycosidases"/>
    <property type="match status" value="2"/>
</dbReference>
<dbReference type="EMBL" id="JAVHNQ010000012">
    <property type="protein sequence ID" value="KAK6335697.1"/>
    <property type="molecule type" value="Genomic_DNA"/>
</dbReference>
<evidence type="ECO:0000313" key="13">
    <source>
        <dbReference type="EMBL" id="KAK6335697.1"/>
    </source>
</evidence>
<comment type="catalytic activity">
    <reaction evidence="1">
        <text>Hydrolysis of terminal, non-reducing (1-&gt;4)-linked alpha-D-glucose residues with release of alpha-D-glucose.</text>
        <dbReference type="EC" id="3.2.1.20"/>
    </reaction>
</comment>
<dbReference type="InterPro" id="IPR048395">
    <property type="entry name" value="Glyco_hydro_31_C"/>
</dbReference>
<dbReference type="CDD" id="cd06602">
    <property type="entry name" value="GH31_MGAM_SI_GAA"/>
    <property type="match status" value="1"/>
</dbReference>
<dbReference type="Gene3D" id="2.60.40.1180">
    <property type="entry name" value="Golgi alpha-mannosidase II"/>
    <property type="match status" value="2"/>
</dbReference>
<evidence type="ECO:0000256" key="6">
    <source>
        <dbReference type="ARBA" id="ARBA00023295"/>
    </source>
</evidence>
<evidence type="ECO:0000259" key="11">
    <source>
        <dbReference type="Pfam" id="PF13802"/>
    </source>
</evidence>
<sequence>MADIDEIERIPSDTVALEHSIVQDEEAPHGHYEFLEPETQDLPPDKSLATNPVLSKAAYFVLLKDKTKRTTKYGPLIDLLKLEASPYTAKVARIRITDLKKQRWEIPHKIVPLGKDRPGPVISPESQAWISETCYDAGNEGFVVMTKDDPNPIPVFDCRGCPISYYDHYLEISTKLPENTYVYGLGEVTGPFLREPGSRYAFWARDAQTPLHENAYSSLPIFLAMHKGKAFGVYLHNSNALDMVYTESKITWKVVGGILDFFVYTGPTYEDVIRQHQHVIGYPRLPPYWALGYHQCRWFYDTTEKLHESRTKNLLAEIPVDAFWLDIDYMDKYKLFTIDHERYPDFIKYVHKEMRAHNHKLVAIMDPGVKCAVPGYKPWTRGVELDIFIKNGNSQYPRDFVGKVWPGHVVFPDWTHPKVGRYWDEMFKDWLEIMPVDGIWHDMNECSNFVNGDVWEIGGDAAKDEILIPTGDETVDDMAKASAEQAEKTASKTADKSTSKSKGKAPASSAKDEAGESATELKKDKMDQAFDPSKPIGIRNPPYSVNHGGKDLPLNSRSIAVESLHYKGVREYELHNLFGHLNCKTTYETLTRLRPKRRPFILTRSAFAGTGKYASKWLGDNFSTWESMKLSISGILNMQIFGIPHIGADIGGFSDIPSEELLIRWFQLGSMYPFCRNHNMPNTPSQEAHISESVAKIARRYLTLRYRLLPFWYTEFASVSNVGGSVIQPVWAIYPPQKEEDVAQVMLDNNDTFLVGKRLLIIPVVEEGATSVRTWIPAGIWYDILTGETVASKKDQWLDIETPLERMPVYLRGGTILPTHVKRAGKTTDDFRAGGLSLLIALDEDGAAEGRVCIDDGMTINCQQTWVKFKATLDEFGTKVKLSVEGQFRYDMNEFEPELTVREVAVLGMASHVDLKLIPQHFVLWEEGWHTIDL</sequence>
<dbReference type="SUPFAM" id="SSF51445">
    <property type="entry name" value="(Trans)glycosidases"/>
    <property type="match status" value="1"/>
</dbReference>
<feature type="region of interest" description="Disordered" evidence="9">
    <location>
        <begin position="478"/>
        <end position="544"/>
    </location>
</feature>